<dbReference type="NCBIfam" id="TIGR00231">
    <property type="entry name" value="small_GTP"/>
    <property type="match status" value="1"/>
</dbReference>
<dbReference type="PANTHER" id="PTHR47977">
    <property type="entry name" value="RAS-RELATED PROTEIN RAB"/>
    <property type="match status" value="1"/>
</dbReference>
<evidence type="ECO:0000256" key="10">
    <source>
        <dbReference type="ARBA" id="ARBA00023034"/>
    </source>
</evidence>
<organism evidence="19 20">
    <name type="scientific">Frankliniella fusca</name>
    <dbReference type="NCBI Taxonomy" id="407009"/>
    <lineage>
        <taxon>Eukaryota</taxon>
        <taxon>Metazoa</taxon>
        <taxon>Ecdysozoa</taxon>
        <taxon>Arthropoda</taxon>
        <taxon>Hexapoda</taxon>
        <taxon>Insecta</taxon>
        <taxon>Pterygota</taxon>
        <taxon>Neoptera</taxon>
        <taxon>Paraneoptera</taxon>
        <taxon>Thysanoptera</taxon>
        <taxon>Terebrantia</taxon>
        <taxon>Thripoidea</taxon>
        <taxon>Thripidae</taxon>
        <taxon>Frankliniella</taxon>
    </lineage>
</organism>
<dbReference type="Pfam" id="PF00071">
    <property type="entry name" value="Ras"/>
    <property type="match status" value="1"/>
</dbReference>
<evidence type="ECO:0000313" key="20">
    <source>
        <dbReference type="Proteomes" id="UP001219518"/>
    </source>
</evidence>
<evidence type="ECO:0000313" key="19">
    <source>
        <dbReference type="EMBL" id="KAK3913115.1"/>
    </source>
</evidence>
<dbReference type="FunFam" id="3.40.50.300:FF:000707">
    <property type="entry name" value="RAB36, member RAS oncogene family"/>
    <property type="match status" value="1"/>
</dbReference>
<keyword evidence="14" id="KW-0636">Prenylation</keyword>
<dbReference type="GO" id="GO:0005525">
    <property type="term" value="F:GTP binding"/>
    <property type="evidence" value="ECO:0007669"/>
    <property type="project" value="UniProtKB-KW"/>
</dbReference>
<name>A0AAE1LB90_9NEOP</name>
<evidence type="ECO:0000256" key="4">
    <source>
        <dbReference type="ARBA" id="ARBA00022448"/>
    </source>
</evidence>
<dbReference type="EMBL" id="JAHWGI010000309">
    <property type="protein sequence ID" value="KAK3913115.1"/>
    <property type="molecule type" value="Genomic_DNA"/>
</dbReference>
<comment type="function">
    <text evidence="17">The small GTPases Rab are key regulators of intracellular membrane trafficking, from the formation of transport vesicles to their fusion with membranes. Rabs cycle between an inactive GDP-bound form and an active GTP-bound form that is able to recruit to membranes different sets of downstream effectors directly responsible for vesicle formation, movement, tethering and fusion.</text>
</comment>
<accession>A0AAE1LB90</accession>
<dbReference type="InterPro" id="IPR005225">
    <property type="entry name" value="Small_GTP-bd"/>
</dbReference>
<evidence type="ECO:0000256" key="3">
    <source>
        <dbReference type="ARBA" id="ARBA00011984"/>
    </source>
</evidence>
<keyword evidence="12" id="KW-0472">Membrane</keyword>
<evidence type="ECO:0000256" key="13">
    <source>
        <dbReference type="ARBA" id="ARBA00023288"/>
    </source>
</evidence>
<comment type="subcellular location">
    <subcellularLocation>
        <location evidence="15">Golgi apparatus membrane</location>
        <topology evidence="15">Lipid-anchor</topology>
    </subcellularLocation>
</comment>
<evidence type="ECO:0000256" key="1">
    <source>
        <dbReference type="ARBA" id="ARBA00001946"/>
    </source>
</evidence>
<sequence>MLQSRSVVLKMMQSKACNDHCIDDFPKPFSHCFTPHKQNDFSFTVREICSSTGKFLNGLKISKVIFLGDVAAGKTSLVNRFCHKVFNCNYKATIGVDFEVERFDILKVPFNLQIWDTAGQERFKCIASSYYRGAHVIAVVFDLSNIYSLSNCAKWLEEALACNTLRPVIFLIGTKRDLLSSSAYKHVEKRATQLAQELGAEYWAVSSRTGDGVNELFLRIAALAFEVSILRDIHTTSNKLSIGTDLVTLKTLNPPKKSKFKCNGSNCM</sequence>
<evidence type="ECO:0000256" key="2">
    <source>
        <dbReference type="ARBA" id="ARBA00006270"/>
    </source>
</evidence>
<dbReference type="PRINTS" id="PR00449">
    <property type="entry name" value="RASTRNSFRMNG"/>
</dbReference>
<evidence type="ECO:0000256" key="11">
    <source>
        <dbReference type="ARBA" id="ARBA00023134"/>
    </source>
</evidence>
<dbReference type="Gene3D" id="3.40.50.300">
    <property type="entry name" value="P-loop containing nucleotide triphosphate hydrolases"/>
    <property type="match status" value="1"/>
</dbReference>
<keyword evidence="5" id="KW-0479">Metal-binding</keyword>
<evidence type="ECO:0000256" key="8">
    <source>
        <dbReference type="ARBA" id="ARBA00022842"/>
    </source>
</evidence>
<dbReference type="SMART" id="SM00176">
    <property type="entry name" value="RAN"/>
    <property type="match status" value="1"/>
</dbReference>
<comment type="catalytic activity">
    <reaction evidence="16">
        <text>GTP + H2O = GDP + phosphate + H(+)</text>
        <dbReference type="Rhea" id="RHEA:19669"/>
        <dbReference type="ChEBI" id="CHEBI:15377"/>
        <dbReference type="ChEBI" id="CHEBI:15378"/>
        <dbReference type="ChEBI" id="CHEBI:37565"/>
        <dbReference type="ChEBI" id="CHEBI:43474"/>
        <dbReference type="ChEBI" id="CHEBI:58189"/>
        <dbReference type="EC" id="3.6.5.2"/>
    </reaction>
    <physiologicalReaction direction="left-to-right" evidence="16">
        <dbReference type="Rhea" id="RHEA:19670"/>
    </physiologicalReaction>
</comment>
<comment type="similarity">
    <text evidence="2">Belongs to the small GTPase superfamily. Rab family.</text>
</comment>
<evidence type="ECO:0000256" key="16">
    <source>
        <dbReference type="ARBA" id="ARBA00047660"/>
    </source>
</evidence>
<keyword evidence="8" id="KW-0460">Magnesium</keyword>
<evidence type="ECO:0000256" key="9">
    <source>
        <dbReference type="ARBA" id="ARBA00022927"/>
    </source>
</evidence>
<reference evidence="19" key="2">
    <citation type="journal article" date="2023" name="BMC Genomics">
        <title>Pest status, molecular evolution, and epigenetic factors derived from the genome assembly of Frankliniella fusca, a thysanopteran phytovirus vector.</title>
        <authorList>
            <person name="Catto M.A."/>
            <person name="Labadie P.E."/>
            <person name="Jacobson A.L."/>
            <person name="Kennedy G.G."/>
            <person name="Srinivasan R."/>
            <person name="Hunt B.G."/>
        </authorList>
    </citation>
    <scope>NUCLEOTIDE SEQUENCE</scope>
    <source>
        <strain evidence="19">PL_HMW_Pooled</strain>
    </source>
</reference>
<keyword evidence="6" id="KW-0547">Nucleotide-binding</keyword>
<dbReference type="SMART" id="SM00173">
    <property type="entry name" value="RAS"/>
    <property type="match status" value="1"/>
</dbReference>
<keyword evidence="13" id="KW-0449">Lipoprotein</keyword>
<keyword evidence="11" id="KW-0342">GTP-binding</keyword>
<dbReference type="EC" id="3.6.5.2" evidence="3"/>
<evidence type="ECO:0000256" key="12">
    <source>
        <dbReference type="ARBA" id="ARBA00023136"/>
    </source>
</evidence>
<comment type="caution">
    <text evidence="19">The sequence shown here is derived from an EMBL/GenBank/DDBJ whole genome shotgun (WGS) entry which is preliminary data.</text>
</comment>
<dbReference type="GO" id="GO:0003925">
    <property type="term" value="F:G protein activity"/>
    <property type="evidence" value="ECO:0007669"/>
    <property type="project" value="UniProtKB-EC"/>
</dbReference>
<dbReference type="InterPro" id="IPR050227">
    <property type="entry name" value="Rab"/>
</dbReference>
<dbReference type="SMART" id="SM00174">
    <property type="entry name" value="RHO"/>
    <property type="match status" value="1"/>
</dbReference>
<evidence type="ECO:0000256" key="14">
    <source>
        <dbReference type="ARBA" id="ARBA00023289"/>
    </source>
</evidence>
<protein>
    <recommendedName>
        <fullName evidence="18">Ras-related protein Rab-36</fullName>
        <ecNumber evidence="3">3.6.5.2</ecNumber>
    </recommendedName>
</protein>
<dbReference type="SMART" id="SM00175">
    <property type="entry name" value="RAB"/>
    <property type="match status" value="1"/>
</dbReference>
<keyword evidence="10" id="KW-0333">Golgi apparatus</keyword>
<comment type="cofactor">
    <cofactor evidence="1">
        <name>Mg(2+)</name>
        <dbReference type="ChEBI" id="CHEBI:18420"/>
    </cofactor>
</comment>
<evidence type="ECO:0000256" key="7">
    <source>
        <dbReference type="ARBA" id="ARBA00022801"/>
    </source>
</evidence>
<reference evidence="19" key="1">
    <citation type="submission" date="2021-07" db="EMBL/GenBank/DDBJ databases">
        <authorList>
            <person name="Catto M.A."/>
            <person name="Jacobson A."/>
            <person name="Kennedy G."/>
            <person name="Labadie P."/>
            <person name="Hunt B.G."/>
            <person name="Srinivasan R."/>
        </authorList>
    </citation>
    <scope>NUCLEOTIDE SEQUENCE</scope>
    <source>
        <strain evidence="19">PL_HMW_Pooled</strain>
        <tissue evidence="19">Head</tissue>
    </source>
</reference>
<dbReference type="GO" id="GO:0015031">
    <property type="term" value="P:protein transport"/>
    <property type="evidence" value="ECO:0007669"/>
    <property type="project" value="UniProtKB-KW"/>
</dbReference>
<evidence type="ECO:0000256" key="15">
    <source>
        <dbReference type="ARBA" id="ARBA00037794"/>
    </source>
</evidence>
<evidence type="ECO:0000256" key="5">
    <source>
        <dbReference type="ARBA" id="ARBA00022723"/>
    </source>
</evidence>
<keyword evidence="4" id="KW-0813">Transport</keyword>
<keyword evidence="7" id="KW-0378">Hydrolase</keyword>
<dbReference type="Proteomes" id="UP001219518">
    <property type="component" value="Unassembled WGS sequence"/>
</dbReference>
<dbReference type="InterPro" id="IPR027417">
    <property type="entry name" value="P-loop_NTPase"/>
</dbReference>
<evidence type="ECO:0000256" key="18">
    <source>
        <dbReference type="ARBA" id="ARBA00067830"/>
    </source>
</evidence>
<dbReference type="GO" id="GO:0000139">
    <property type="term" value="C:Golgi membrane"/>
    <property type="evidence" value="ECO:0007669"/>
    <property type="project" value="UniProtKB-SubCell"/>
</dbReference>
<evidence type="ECO:0000256" key="6">
    <source>
        <dbReference type="ARBA" id="ARBA00022741"/>
    </source>
</evidence>
<gene>
    <name evidence="19" type="ORF">KUF71_022569</name>
</gene>
<dbReference type="PROSITE" id="PS51419">
    <property type="entry name" value="RAB"/>
    <property type="match status" value="1"/>
</dbReference>
<proteinExistence type="inferred from homology"/>
<dbReference type="AlphaFoldDB" id="A0AAE1LB90"/>
<keyword evidence="9" id="KW-0653">Protein transport</keyword>
<dbReference type="GO" id="GO:0046872">
    <property type="term" value="F:metal ion binding"/>
    <property type="evidence" value="ECO:0007669"/>
    <property type="project" value="UniProtKB-KW"/>
</dbReference>
<evidence type="ECO:0000256" key="17">
    <source>
        <dbReference type="ARBA" id="ARBA00058763"/>
    </source>
</evidence>
<dbReference type="SUPFAM" id="SSF52540">
    <property type="entry name" value="P-loop containing nucleoside triphosphate hydrolases"/>
    <property type="match status" value="1"/>
</dbReference>
<dbReference type="InterPro" id="IPR001806">
    <property type="entry name" value="Small_GTPase"/>
</dbReference>
<keyword evidence="20" id="KW-1185">Reference proteome</keyword>